<dbReference type="PANTHER" id="PTHR42878:SF15">
    <property type="entry name" value="BACTERIOPHYTOCHROME"/>
    <property type="match status" value="1"/>
</dbReference>
<dbReference type="InterPro" id="IPR035965">
    <property type="entry name" value="PAS-like_dom_sf"/>
</dbReference>
<dbReference type="InterPro" id="IPR001294">
    <property type="entry name" value="Phytochrome"/>
</dbReference>
<dbReference type="RefSeq" id="WP_193346743.1">
    <property type="nucleotide sequence ID" value="NZ_CBCSIP010000018.1"/>
</dbReference>
<keyword evidence="6" id="KW-0808">Transferase</keyword>
<dbReference type="Gene3D" id="1.10.287.130">
    <property type="match status" value="1"/>
</dbReference>
<keyword evidence="9" id="KW-0675">Receptor</keyword>
<dbReference type="Proteomes" id="UP001516472">
    <property type="component" value="Unassembled WGS sequence"/>
</dbReference>
<dbReference type="Gene3D" id="3.30.450.270">
    <property type="match status" value="1"/>
</dbReference>
<organism evidence="12 13">
    <name type="scientific">Corallococcus soli</name>
    <dbReference type="NCBI Taxonomy" id="2710757"/>
    <lineage>
        <taxon>Bacteria</taxon>
        <taxon>Pseudomonadati</taxon>
        <taxon>Myxococcota</taxon>
        <taxon>Myxococcia</taxon>
        <taxon>Myxococcales</taxon>
        <taxon>Cystobacterineae</taxon>
        <taxon>Myxococcaceae</taxon>
        <taxon>Corallococcus</taxon>
    </lineage>
</organism>
<feature type="domain" description="Phytochrome chromophore attachment site" evidence="10">
    <location>
        <begin position="140"/>
        <end position="298"/>
    </location>
</feature>
<evidence type="ECO:0000256" key="3">
    <source>
        <dbReference type="ARBA" id="ARBA00012438"/>
    </source>
</evidence>
<dbReference type="Gene3D" id="3.30.565.10">
    <property type="entry name" value="Histidine kinase-like ATPase, C-terminal domain"/>
    <property type="match status" value="1"/>
</dbReference>
<sequence>MSPSVSDADLTVCDREPIHLLGGIQPRGVLVAFEPAGGTIAVVSANAAGLLGAGPDALVGQPLTRLLPRDALARVEAGVALGPVNVEVGGRRCSALLHESDGLRVLELEPLSDADEDRAVDESALGAVHRLVSPLARVKGAPALLQEAANAVRSLIGYDRVMVYRFHADFHGEVVAESVRDGVDRFMGLHFPASDIPVQARALYTRNTLRLIADVDAEVVGLVPATLPGTGRPLDLSGAALRSVSEIHLEYLRNMGVGASFSVSLLKDGRLWGLMACHHLSPRSVSAARRQACEVLARLLSLQLDAEERGMEAAAQARRASLLNVLVVPGLGERSPVRVLEAQAPLLMDLTGATGVALVLGASAGLPGGAPLLLGETPTEAEVLRLVSWLSEQALPNDLFHVDRLGDVYAPLAARAEVAAGLLAVRLDPAVPHFALWFRPEVARSVTWAGNPNKPVRPEPGHARLRPRASFDVWREEVRDASLPWSAQDLEAARALKGALVGVMLRHAEEVARLSRELARSNAELDAFGGTVAHDLKEPLRGILQYSSFLQEDFGPTLGDAGRSQLDALMWLAKRTHDLLDSLFEYSRLGRLELAWEETDHQALVGDVVRTLGARLEEGRVELRLPRRLPTVACDPVRIRQVWANLISNAAKYQTAEPRWVEVGYFGPGEARPEAARHVTAPYLFFVKDPGIGIAPQFHEAIFELFRRLHPAQAFGGGSGAGLAIARRLVALHGGMLWVDSAPGCGSTFYFTLGEEPRG</sequence>
<dbReference type="InterPro" id="IPR013515">
    <property type="entry name" value="Phytochrome_cen-reg"/>
</dbReference>
<dbReference type="SMART" id="SM00388">
    <property type="entry name" value="HisKA"/>
    <property type="match status" value="1"/>
</dbReference>
<evidence type="ECO:0000256" key="8">
    <source>
        <dbReference type="ARBA" id="ARBA00022991"/>
    </source>
</evidence>
<dbReference type="Gene3D" id="3.30.450.20">
    <property type="entry name" value="PAS domain"/>
    <property type="match status" value="1"/>
</dbReference>
<dbReference type="InterPro" id="IPR050351">
    <property type="entry name" value="BphY/WalK/GraS-like"/>
</dbReference>
<dbReference type="InterPro" id="IPR036097">
    <property type="entry name" value="HisK_dim/P_sf"/>
</dbReference>
<dbReference type="PROSITE" id="PS50046">
    <property type="entry name" value="PHYTOCHROME_2"/>
    <property type="match status" value="1"/>
</dbReference>
<comment type="caution">
    <text evidence="12">The sequence shown here is derived from an EMBL/GenBank/DDBJ whole genome shotgun (WGS) entry which is preliminary data.</text>
</comment>
<dbReference type="Pfam" id="PF00360">
    <property type="entry name" value="PHY"/>
    <property type="match status" value="1"/>
</dbReference>
<keyword evidence="13" id="KW-1185">Reference proteome</keyword>
<keyword evidence="5" id="KW-0716">Sensory transduction</keyword>
<dbReference type="InterPro" id="IPR016132">
    <property type="entry name" value="Phyto_chromo_attachment"/>
</dbReference>
<dbReference type="EMBL" id="JAAIYO010000001">
    <property type="protein sequence ID" value="MBE4747345.1"/>
    <property type="molecule type" value="Genomic_DNA"/>
</dbReference>
<dbReference type="PANTHER" id="PTHR42878">
    <property type="entry name" value="TWO-COMPONENT HISTIDINE KINASE"/>
    <property type="match status" value="1"/>
</dbReference>
<keyword evidence="4" id="KW-0600">Photoreceptor protein</keyword>
<dbReference type="SMART" id="SM00387">
    <property type="entry name" value="HATPase_c"/>
    <property type="match status" value="1"/>
</dbReference>
<dbReference type="EC" id="2.7.13.3" evidence="3"/>
<dbReference type="InterPro" id="IPR043150">
    <property type="entry name" value="Phytochrome_PHY_sf"/>
</dbReference>
<proteinExistence type="inferred from homology"/>
<dbReference type="Pfam" id="PF02518">
    <property type="entry name" value="HATPase_c"/>
    <property type="match status" value="1"/>
</dbReference>
<evidence type="ECO:0000256" key="7">
    <source>
        <dbReference type="ARBA" id="ARBA00022777"/>
    </source>
</evidence>
<keyword evidence="7" id="KW-0418">Kinase</keyword>
<evidence type="ECO:0000259" key="10">
    <source>
        <dbReference type="PROSITE" id="PS50046"/>
    </source>
</evidence>
<evidence type="ECO:0000256" key="5">
    <source>
        <dbReference type="ARBA" id="ARBA00022606"/>
    </source>
</evidence>
<dbReference type="Pfam" id="PF08446">
    <property type="entry name" value="PAS_2"/>
    <property type="match status" value="1"/>
</dbReference>
<evidence type="ECO:0000256" key="6">
    <source>
        <dbReference type="ARBA" id="ARBA00022679"/>
    </source>
</evidence>
<evidence type="ECO:0000313" key="12">
    <source>
        <dbReference type="EMBL" id="MBE4747345.1"/>
    </source>
</evidence>
<dbReference type="InterPro" id="IPR003018">
    <property type="entry name" value="GAF"/>
</dbReference>
<evidence type="ECO:0000313" key="13">
    <source>
        <dbReference type="Proteomes" id="UP001516472"/>
    </source>
</evidence>
<dbReference type="PROSITE" id="PS50109">
    <property type="entry name" value="HIS_KIN"/>
    <property type="match status" value="1"/>
</dbReference>
<evidence type="ECO:0000256" key="4">
    <source>
        <dbReference type="ARBA" id="ARBA00022543"/>
    </source>
</evidence>
<gene>
    <name evidence="12" type="ORF">G4177_04030</name>
</gene>
<dbReference type="CDD" id="cd00082">
    <property type="entry name" value="HisKA"/>
    <property type="match status" value="1"/>
</dbReference>
<dbReference type="InterPro" id="IPR003594">
    <property type="entry name" value="HATPase_dom"/>
</dbReference>
<evidence type="ECO:0000256" key="9">
    <source>
        <dbReference type="ARBA" id="ARBA00023170"/>
    </source>
</evidence>
<dbReference type="Pfam" id="PF01590">
    <property type="entry name" value="GAF"/>
    <property type="match status" value="1"/>
</dbReference>
<evidence type="ECO:0000256" key="2">
    <source>
        <dbReference type="ARBA" id="ARBA00006402"/>
    </source>
</evidence>
<evidence type="ECO:0000259" key="11">
    <source>
        <dbReference type="PROSITE" id="PS50109"/>
    </source>
</evidence>
<dbReference type="InterPro" id="IPR005467">
    <property type="entry name" value="His_kinase_dom"/>
</dbReference>
<dbReference type="SUPFAM" id="SSF55785">
    <property type="entry name" value="PYP-like sensor domain (PAS domain)"/>
    <property type="match status" value="1"/>
</dbReference>
<dbReference type="InterPro" id="IPR036890">
    <property type="entry name" value="HATPase_C_sf"/>
</dbReference>
<dbReference type="InterPro" id="IPR029016">
    <property type="entry name" value="GAF-like_dom_sf"/>
</dbReference>
<feature type="domain" description="Histidine kinase" evidence="11">
    <location>
        <begin position="531"/>
        <end position="757"/>
    </location>
</feature>
<comment type="similarity">
    <text evidence="2">In the N-terminal section; belongs to the phytochrome family.</text>
</comment>
<keyword evidence="8" id="KW-0157">Chromophore</keyword>
<dbReference type="PRINTS" id="PR01033">
    <property type="entry name" value="PHYTOCHROME"/>
</dbReference>
<protein>
    <recommendedName>
        <fullName evidence="3">histidine kinase</fullName>
        <ecNumber evidence="3">2.7.13.3</ecNumber>
    </recommendedName>
</protein>
<comment type="catalytic activity">
    <reaction evidence="1">
        <text>ATP + protein L-histidine = ADP + protein N-phospho-L-histidine.</text>
        <dbReference type="EC" id="2.7.13.3"/>
    </reaction>
</comment>
<accession>A0ABR9PHE3</accession>
<dbReference type="SUPFAM" id="SSF55874">
    <property type="entry name" value="ATPase domain of HSP90 chaperone/DNA topoisomerase II/histidine kinase"/>
    <property type="match status" value="1"/>
</dbReference>
<dbReference type="SUPFAM" id="SSF55781">
    <property type="entry name" value="GAF domain-like"/>
    <property type="match status" value="2"/>
</dbReference>
<dbReference type="InterPro" id="IPR013654">
    <property type="entry name" value="PAS_2"/>
</dbReference>
<evidence type="ECO:0000256" key="1">
    <source>
        <dbReference type="ARBA" id="ARBA00000085"/>
    </source>
</evidence>
<dbReference type="SUPFAM" id="SSF47384">
    <property type="entry name" value="Homodimeric domain of signal transducing histidine kinase"/>
    <property type="match status" value="1"/>
</dbReference>
<name>A0ABR9PHE3_9BACT</name>
<reference evidence="12 13" key="1">
    <citation type="submission" date="2020-02" db="EMBL/GenBank/DDBJ databases">
        <authorList>
            <person name="Babadi Z.K."/>
            <person name="Risdian C."/>
            <person name="Ebrahimipour G.H."/>
            <person name="Wink J."/>
        </authorList>
    </citation>
    <scope>NUCLEOTIDE SEQUENCE [LARGE SCALE GENOMIC DNA]</scope>
    <source>
        <strain evidence="12 13">ZKHCc1 1396</strain>
    </source>
</reference>
<dbReference type="Gene3D" id="3.30.450.40">
    <property type="match status" value="1"/>
</dbReference>
<dbReference type="SMART" id="SM00065">
    <property type="entry name" value="GAF"/>
    <property type="match status" value="1"/>
</dbReference>
<dbReference type="InterPro" id="IPR003661">
    <property type="entry name" value="HisK_dim/P_dom"/>
</dbReference>